<protein>
    <recommendedName>
        <fullName evidence="12">RhoGAP-domain-containing protein</fullName>
    </recommendedName>
</protein>
<evidence type="ECO:0000259" key="7">
    <source>
        <dbReference type="PROSITE" id="PS50023"/>
    </source>
</evidence>
<dbReference type="Proteomes" id="UP001175227">
    <property type="component" value="Unassembled WGS sequence"/>
</dbReference>
<feature type="compositionally biased region" description="Low complexity" evidence="6">
    <location>
        <begin position="168"/>
        <end position="178"/>
    </location>
</feature>
<dbReference type="PANTHER" id="PTHR46075:SF2">
    <property type="entry name" value="RHO GTPASE ACTIVATING PROTEIN AT 5A, ISOFORM A"/>
    <property type="match status" value="1"/>
</dbReference>
<dbReference type="Gene3D" id="3.30.60.20">
    <property type="match status" value="1"/>
</dbReference>
<feature type="compositionally biased region" description="Polar residues" evidence="6">
    <location>
        <begin position="445"/>
        <end position="477"/>
    </location>
</feature>
<dbReference type="Gene3D" id="1.10.555.10">
    <property type="entry name" value="Rho GTPase activation protein"/>
    <property type="match status" value="1"/>
</dbReference>
<evidence type="ECO:0000259" key="9">
    <source>
        <dbReference type="PROSITE" id="PS50238"/>
    </source>
</evidence>
<keyword evidence="2 4" id="KW-0479">Metal-binding</keyword>
<dbReference type="PROSITE" id="PS00478">
    <property type="entry name" value="LIM_DOMAIN_1"/>
    <property type="match status" value="2"/>
</dbReference>
<feature type="compositionally biased region" description="Basic and acidic residues" evidence="6">
    <location>
        <begin position="179"/>
        <end position="188"/>
    </location>
</feature>
<feature type="compositionally biased region" description="Low complexity" evidence="6">
    <location>
        <begin position="710"/>
        <end position="720"/>
    </location>
</feature>
<feature type="region of interest" description="Disordered" evidence="6">
    <location>
        <begin position="1006"/>
        <end position="1027"/>
    </location>
</feature>
<dbReference type="InterPro" id="IPR046349">
    <property type="entry name" value="C1-like_sf"/>
</dbReference>
<feature type="region of interest" description="Disordered" evidence="6">
    <location>
        <begin position="655"/>
        <end position="764"/>
    </location>
</feature>
<feature type="compositionally biased region" description="Basic and acidic residues" evidence="6">
    <location>
        <begin position="283"/>
        <end position="293"/>
    </location>
</feature>
<evidence type="ECO:0000256" key="6">
    <source>
        <dbReference type="SAM" id="MobiDB-lite"/>
    </source>
</evidence>
<dbReference type="PROSITE" id="PS50023">
    <property type="entry name" value="LIM_DOMAIN_2"/>
    <property type="match status" value="1"/>
</dbReference>
<evidence type="ECO:0008006" key="12">
    <source>
        <dbReference type="Google" id="ProtNLM"/>
    </source>
</evidence>
<keyword evidence="3 4" id="KW-0862">Zinc</keyword>
<feature type="domain" description="Phorbol-ester/DAG-type" evidence="8">
    <location>
        <begin position="1107"/>
        <end position="1154"/>
    </location>
</feature>
<dbReference type="PANTHER" id="PTHR46075">
    <property type="entry name" value="CHIMERIN FAMILY MEMBER"/>
    <property type="match status" value="1"/>
</dbReference>
<dbReference type="PROSITE" id="PS50081">
    <property type="entry name" value="ZF_DAG_PE_2"/>
    <property type="match status" value="1"/>
</dbReference>
<evidence type="ECO:0000259" key="8">
    <source>
        <dbReference type="PROSITE" id="PS50081"/>
    </source>
</evidence>
<dbReference type="InterPro" id="IPR001781">
    <property type="entry name" value="Znf_LIM"/>
</dbReference>
<dbReference type="FunFam" id="1.10.555.10:FF:000043">
    <property type="entry name" value="Rho GTPase activator Rga"/>
    <property type="match status" value="1"/>
</dbReference>
<dbReference type="GO" id="GO:0005096">
    <property type="term" value="F:GTPase activator activity"/>
    <property type="evidence" value="ECO:0007669"/>
    <property type="project" value="UniProtKB-KW"/>
</dbReference>
<feature type="compositionally biased region" description="Basic and acidic residues" evidence="6">
    <location>
        <begin position="480"/>
        <end position="502"/>
    </location>
</feature>
<feature type="compositionally biased region" description="Low complexity" evidence="6">
    <location>
        <begin position="512"/>
        <end position="525"/>
    </location>
</feature>
<keyword evidence="4" id="KW-0440">LIM domain</keyword>
<feature type="domain" description="LIM zinc-binding" evidence="7">
    <location>
        <begin position="94"/>
        <end position="153"/>
    </location>
</feature>
<feature type="region of interest" description="Disordered" evidence="6">
    <location>
        <begin position="157"/>
        <end position="609"/>
    </location>
</feature>
<feature type="compositionally biased region" description="Polar residues" evidence="6">
    <location>
        <begin position="674"/>
        <end position="687"/>
    </location>
</feature>
<keyword evidence="5" id="KW-0175">Coiled coil</keyword>
<feature type="compositionally biased region" description="Basic and acidic residues" evidence="6">
    <location>
        <begin position="721"/>
        <end position="731"/>
    </location>
</feature>
<dbReference type="GO" id="GO:0007165">
    <property type="term" value="P:signal transduction"/>
    <property type="evidence" value="ECO:0007669"/>
    <property type="project" value="InterPro"/>
</dbReference>
<dbReference type="InterPro" id="IPR051854">
    <property type="entry name" value="Rho-type_GAP"/>
</dbReference>
<organism evidence="10 11">
    <name type="scientific">Armillaria novae-zelandiae</name>
    <dbReference type="NCBI Taxonomy" id="153914"/>
    <lineage>
        <taxon>Eukaryota</taxon>
        <taxon>Fungi</taxon>
        <taxon>Dikarya</taxon>
        <taxon>Basidiomycota</taxon>
        <taxon>Agaricomycotina</taxon>
        <taxon>Agaricomycetes</taxon>
        <taxon>Agaricomycetidae</taxon>
        <taxon>Agaricales</taxon>
        <taxon>Marasmiineae</taxon>
        <taxon>Physalacriaceae</taxon>
        <taxon>Armillaria</taxon>
    </lineage>
</organism>
<feature type="compositionally biased region" description="Polar residues" evidence="6">
    <location>
        <begin position="301"/>
        <end position="311"/>
    </location>
</feature>
<comment type="caution">
    <text evidence="10">The sequence shown here is derived from an EMBL/GenBank/DDBJ whole genome shotgun (WGS) entry which is preliminary data.</text>
</comment>
<dbReference type="InterPro" id="IPR002219">
    <property type="entry name" value="PKC_DAG/PE"/>
</dbReference>
<dbReference type="SMART" id="SM00132">
    <property type="entry name" value="LIM"/>
    <property type="match status" value="2"/>
</dbReference>
<dbReference type="PROSITE" id="PS00479">
    <property type="entry name" value="ZF_DAG_PE_1"/>
    <property type="match status" value="1"/>
</dbReference>
<name>A0AA39PKS9_9AGAR</name>
<dbReference type="EMBL" id="JAUEPR010000004">
    <property type="protein sequence ID" value="KAK0485705.1"/>
    <property type="molecule type" value="Genomic_DNA"/>
</dbReference>
<dbReference type="CDD" id="cd00159">
    <property type="entry name" value="RhoGAP"/>
    <property type="match status" value="1"/>
</dbReference>
<feature type="compositionally biased region" description="Polar residues" evidence="6">
    <location>
        <begin position="567"/>
        <end position="591"/>
    </location>
</feature>
<feature type="compositionally biased region" description="Polar residues" evidence="6">
    <location>
        <begin position="370"/>
        <end position="382"/>
    </location>
</feature>
<proteinExistence type="predicted"/>
<dbReference type="SMART" id="SM00109">
    <property type="entry name" value="C1"/>
    <property type="match status" value="1"/>
</dbReference>
<feature type="compositionally biased region" description="Basic and acidic residues" evidence="6">
    <location>
        <begin position="389"/>
        <end position="406"/>
    </location>
</feature>
<dbReference type="Pfam" id="PF00412">
    <property type="entry name" value="LIM"/>
    <property type="match status" value="2"/>
</dbReference>
<feature type="compositionally biased region" description="Polar residues" evidence="6">
    <location>
        <begin position="411"/>
        <end position="425"/>
    </location>
</feature>
<feature type="compositionally biased region" description="Polar residues" evidence="6">
    <location>
        <begin position="734"/>
        <end position="751"/>
    </location>
</feature>
<dbReference type="PROSITE" id="PS50238">
    <property type="entry name" value="RHOGAP"/>
    <property type="match status" value="1"/>
</dbReference>
<evidence type="ECO:0000256" key="3">
    <source>
        <dbReference type="ARBA" id="ARBA00022833"/>
    </source>
</evidence>
<dbReference type="GO" id="GO:0046872">
    <property type="term" value="F:metal ion binding"/>
    <property type="evidence" value="ECO:0007669"/>
    <property type="project" value="UniProtKB-KW"/>
</dbReference>
<gene>
    <name evidence="10" type="ORF">IW261DRAFT_742498</name>
</gene>
<feature type="compositionally biased region" description="Polar residues" evidence="6">
    <location>
        <begin position="212"/>
        <end position="234"/>
    </location>
</feature>
<feature type="region of interest" description="Disordered" evidence="6">
    <location>
        <begin position="1076"/>
        <end position="1103"/>
    </location>
</feature>
<sequence length="1375" mass="151243">MLATMNISQSTASIHQNAHLDLQRDHSEHIDFDKICPGCKLSAVSDDGGLVVAFGQSFFHVDCFKCAKCGDKVTADTNLLLLSDGSPVCANCSYNCNVCKLPILDEAIMTGDDSYHAHCFKCKVCKNRIDELVFAKTSQGIYCMDCHSERMIKIRRHAQKKAERERAAAAGGNSSSSSRETRYRRDTGRISPIVSHSHDIPGSSKSHHNQHFDQPSMSSSRHPGSASTQTSAKRQSGPYISDGFPPTSQRSKSSEKASPSYLASSFPLPPQQSISVTIAPPEPDTHHYPDSSHRRPPLVRQLSTLSEQSFEQEPAASRPVNLSSQPSSDGLSVQTSRRDKRRSINPGLTLSNLTSSVSPVASPPPTLSPHSATFLHQSGNRSPTPPAHNGRESPRIPSPLREHFNEAESISRPSSNGSFQSTTSHIRPGSSSSHYNHSDDDASSLRTRTFSAENSSPDIRVGETSTPRVRKLSSPNPIHSLERPIDAVRHQRSFDERPRERLSSSPTLTFNRVRSSSPSRASSRADVPHSVESSTDTEAEGDEPTAHRRSESSASVPPALPPKSEKNMSTFQPPSEAVSPTSEVDPDTSNQMDSGSDDMSESSPVEQTSHATFIAPALPPIRFSLNTGDFSDLLSSVGGINALKSLDQLTSISEKNKESNYDVPSTPPPSAASVRTNSVTSTPSSDVTIIGSPAPGYRKNRSVSSDGLRSSPSTATSSTSIHERESSESHPESLQTLNASMPEFNGSQSSGRIALTTPGANLSSVTRPDDSDFVLLRLQEAMADAKERGAQQLKLDRAFVEAIIKAMDVRRANFFDLKGKFDGVKRASKQYIEGLTVAQTEYDRELKARRDAEAEVTRLRVLLSGQAARLTALSGDSRRQELRQRMTKELHDQLSGLEQDLSKLKVDRDMALAEVEEISATKSSNTVADQRPTHLNRSLTMRLDTLKQQYQRDLVPLTHEREALSREIMELKAVRDVFLEETTVLNARNEELAQLSAQYARRMDTVPETPSKNGEHVVTPSTDKGRNQLHQPQISVQLPSQNPYASTTSLVTDETSADMKTVIKISKPEIDLPTPSKGKFIKWPGSRTKDTTNSISAGDSRSKGHLEHNFQQLSVLRFTRCDHCGDKMWGSQLRCTGCNISVHVRCINHVQVLCSQQSSNRDDSQILPHSMFGRDLVEQVYADAKGASRQVPVIVDKCIEAVEAIALDYEGIYRKTGGSSQSKTITQLFERGDYNAFDLRDSDRFNDICSVTSVLKAYFRSLPVPLLTYDLHDQFMSAVEIRDASVKNKTLLDLVNKLPKEHYHTLRALMIHLNKVCQRSERNLMNARNLGVVFGPTLMRSRNPGAEFSDMAGKALSIEWLVENAPQIYAESASR</sequence>
<feature type="domain" description="Rho-GAP" evidence="9">
    <location>
        <begin position="1174"/>
        <end position="1369"/>
    </location>
</feature>
<evidence type="ECO:0000256" key="1">
    <source>
        <dbReference type="ARBA" id="ARBA00022468"/>
    </source>
</evidence>
<feature type="coiled-coil region" evidence="5">
    <location>
        <begin position="887"/>
        <end position="914"/>
    </location>
</feature>
<reference evidence="10" key="1">
    <citation type="submission" date="2023-06" db="EMBL/GenBank/DDBJ databases">
        <authorList>
            <consortium name="Lawrence Berkeley National Laboratory"/>
            <person name="Ahrendt S."/>
            <person name="Sahu N."/>
            <person name="Indic B."/>
            <person name="Wong-Bajracharya J."/>
            <person name="Merenyi Z."/>
            <person name="Ke H.-M."/>
            <person name="Monk M."/>
            <person name="Kocsube S."/>
            <person name="Drula E."/>
            <person name="Lipzen A."/>
            <person name="Balint B."/>
            <person name="Henrissat B."/>
            <person name="Andreopoulos B."/>
            <person name="Martin F.M."/>
            <person name="Harder C.B."/>
            <person name="Rigling D."/>
            <person name="Ford K.L."/>
            <person name="Foster G.D."/>
            <person name="Pangilinan J."/>
            <person name="Papanicolaou A."/>
            <person name="Barry K."/>
            <person name="LaButti K."/>
            <person name="Viragh M."/>
            <person name="Koriabine M."/>
            <person name="Yan M."/>
            <person name="Riley R."/>
            <person name="Champramary S."/>
            <person name="Plett K.L."/>
            <person name="Tsai I.J."/>
            <person name="Slot J."/>
            <person name="Sipos G."/>
            <person name="Plett J."/>
            <person name="Nagy L.G."/>
            <person name="Grigoriev I.V."/>
        </authorList>
    </citation>
    <scope>NUCLEOTIDE SEQUENCE</scope>
    <source>
        <strain evidence="10">ICMP 16352</strain>
    </source>
</reference>
<dbReference type="SMART" id="SM00324">
    <property type="entry name" value="RhoGAP"/>
    <property type="match status" value="1"/>
</dbReference>
<keyword evidence="11" id="KW-1185">Reference proteome</keyword>
<evidence type="ECO:0000313" key="11">
    <source>
        <dbReference type="Proteomes" id="UP001175227"/>
    </source>
</evidence>
<evidence type="ECO:0000313" key="10">
    <source>
        <dbReference type="EMBL" id="KAK0485705.1"/>
    </source>
</evidence>
<dbReference type="Pfam" id="PF00130">
    <property type="entry name" value="C1_1"/>
    <property type="match status" value="1"/>
</dbReference>
<dbReference type="SUPFAM" id="SSF57889">
    <property type="entry name" value="Cysteine-rich domain"/>
    <property type="match status" value="1"/>
</dbReference>
<accession>A0AA39PKS9</accession>
<dbReference type="InterPro" id="IPR008936">
    <property type="entry name" value="Rho_GTPase_activation_prot"/>
</dbReference>
<dbReference type="CDD" id="cd09395">
    <property type="entry name" value="LIM2_Rga"/>
    <property type="match status" value="1"/>
</dbReference>
<keyword evidence="1" id="KW-0343">GTPase activation</keyword>
<dbReference type="Pfam" id="PF00620">
    <property type="entry name" value="RhoGAP"/>
    <property type="match status" value="1"/>
</dbReference>
<dbReference type="Gene3D" id="2.10.110.10">
    <property type="entry name" value="Cysteine Rich Protein"/>
    <property type="match status" value="2"/>
</dbReference>
<evidence type="ECO:0000256" key="4">
    <source>
        <dbReference type="PROSITE-ProRule" id="PRU00125"/>
    </source>
</evidence>
<feature type="compositionally biased region" description="Polar residues" evidence="6">
    <location>
        <begin position="320"/>
        <end position="335"/>
    </location>
</feature>
<dbReference type="SUPFAM" id="SSF48350">
    <property type="entry name" value="GTPase activation domain, GAP"/>
    <property type="match status" value="1"/>
</dbReference>
<evidence type="ECO:0000256" key="2">
    <source>
        <dbReference type="ARBA" id="ARBA00022723"/>
    </source>
</evidence>
<dbReference type="InterPro" id="IPR000198">
    <property type="entry name" value="RhoGAP_dom"/>
</dbReference>
<evidence type="ECO:0000256" key="5">
    <source>
        <dbReference type="SAM" id="Coils"/>
    </source>
</evidence>